<protein>
    <recommendedName>
        <fullName evidence="1">AMP-dependent synthetase/ligase domain-containing protein</fullName>
    </recommendedName>
</protein>
<proteinExistence type="predicted"/>
<organism evidence="2">
    <name type="scientific">marine sediment metagenome</name>
    <dbReference type="NCBI Taxonomy" id="412755"/>
    <lineage>
        <taxon>unclassified sequences</taxon>
        <taxon>metagenomes</taxon>
        <taxon>ecological metagenomes</taxon>
    </lineage>
</organism>
<accession>X1CTL6</accession>
<dbReference type="EMBL" id="BART01033853">
    <property type="protein sequence ID" value="GAH11816.1"/>
    <property type="molecule type" value="Genomic_DNA"/>
</dbReference>
<feature type="domain" description="AMP-dependent synthetase/ligase" evidence="1">
    <location>
        <begin position="17"/>
        <end position="114"/>
    </location>
</feature>
<dbReference type="AlphaFoldDB" id="X1CTL6"/>
<evidence type="ECO:0000313" key="2">
    <source>
        <dbReference type="EMBL" id="GAH11816.1"/>
    </source>
</evidence>
<dbReference type="PANTHER" id="PTHR42921:SF1">
    <property type="entry name" value="ACETOACETYL-COA SYNTHETASE"/>
    <property type="match status" value="1"/>
</dbReference>
<dbReference type="SUPFAM" id="SSF56801">
    <property type="entry name" value="Acetyl-CoA synthetase-like"/>
    <property type="match status" value="1"/>
</dbReference>
<name>X1CTL6_9ZZZZ</name>
<dbReference type="PANTHER" id="PTHR42921">
    <property type="entry name" value="ACETOACETYL-COA SYNTHETASE"/>
    <property type="match status" value="1"/>
</dbReference>
<comment type="caution">
    <text evidence="2">The sequence shown here is derived from an EMBL/GenBank/DDBJ whole genome shotgun (WGS) entry which is preliminary data.</text>
</comment>
<dbReference type="InterPro" id="IPR000873">
    <property type="entry name" value="AMP-dep_synth/lig_dom"/>
</dbReference>
<dbReference type="Pfam" id="PF00501">
    <property type="entry name" value="AMP-binding"/>
    <property type="match status" value="1"/>
</dbReference>
<reference evidence="2" key="1">
    <citation type="journal article" date="2014" name="Front. Microbiol.">
        <title>High frequency of phylogenetically diverse reductive dehalogenase-homologous genes in deep subseafloor sedimentary metagenomes.</title>
        <authorList>
            <person name="Kawai M."/>
            <person name="Futagami T."/>
            <person name="Toyoda A."/>
            <person name="Takaki Y."/>
            <person name="Nishi S."/>
            <person name="Hori S."/>
            <person name="Arai W."/>
            <person name="Tsubouchi T."/>
            <person name="Morono Y."/>
            <person name="Uchiyama I."/>
            <person name="Ito T."/>
            <person name="Fujiyama A."/>
            <person name="Inagaki F."/>
            <person name="Takami H."/>
        </authorList>
    </citation>
    <scope>NUCLEOTIDE SEQUENCE</scope>
    <source>
        <strain evidence="2">Expedition CK06-06</strain>
    </source>
</reference>
<dbReference type="GO" id="GO:0030729">
    <property type="term" value="F:acetoacetate-CoA ligase activity"/>
    <property type="evidence" value="ECO:0007669"/>
    <property type="project" value="TreeGrafter"/>
</dbReference>
<dbReference type="Gene3D" id="3.40.50.12780">
    <property type="entry name" value="N-terminal domain of ligase-like"/>
    <property type="match status" value="1"/>
</dbReference>
<gene>
    <name evidence="2" type="ORF">S01H4_58032</name>
</gene>
<feature type="non-terminal residue" evidence="2">
    <location>
        <position position="120"/>
    </location>
</feature>
<sequence>MHGAGGTLLQHFKELALHTDLKKDDTIFYYTTCGWMMWNWFVSSLMIGATLVLYDGAPTYPDNATLFDLIDDHQINIFGVSAKYLAAVEKNGFIPNKTHQLTSLRTILSTGSPLVAPQFD</sequence>
<dbReference type="InterPro" id="IPR042099">
    <property type="entry name" value="ANL_N_sf"/>
</dbReference>
<evidence type="ECO:0000259" key="1">
    <source>
        <dbReference type="Pfam" id="PF00501"/>
    </source>
</evidence>